<evidence type="ECO:0000313" key="3">
    <source>
        <dbReference type="Proteomes" id="UP001054945"/>
    </source>
</evidence>
<evidence type="ECO:0000313" key="2">
    <source>
        <dbReference type="EMBL" id="GIY26181.1"/>
    </source>
</evidence>
<accession>A0AAV4RZC0</accession>
<name>A0AAV4RZC0_CAEEX</name>
<gene>
    <name evidence="2" type="ORF">CEXT_409371</name>
</gene>
<proteinExistence type="predicted"/>
<evidence type="ECO:0000256" key="1">
    <source>
        <dbReference type="SAM" id="MobiDB-lite"/>
    </source>
</evidence>
<comment type="caution">
    <text evidence="2">The sequence shown here is derived from an EMBL/GenBank/DDBJ whole genome shotgun (WGS) entry which is preliminary data.</text>
</comment>
<sequence>MNTQTIFFFSIYQRENSYTLNEAPQERKFEWNSSFYIKKKRSQTERRTRPGANLSRDRPCVECDPTRYEGTEGEDANINNKKINLPDVDAPIPANFKGWEEVLPREGPIHSDVSSLPHPPLEVEGARPHGVSEWSIELGKNENEKFNWLDY</sequence>
<organism evidence="2 3">
    <name type="scientific">Caerostris extrusa</name>
    <name type="common">Bark spider</name>
    <name type="synonym">Caerostris bankana</name>
    <dbReference type="NCBI Taxonomy" id="172846"/>
    <lineage>
        <taxon>Eukaryota</taxon>
        <taxon>Metazoa</taxon>
        <taxon>Ecdysozoa</taxon>
        <taxon>Arthropoda</taxon>
        <taxon>Chelicerata</taxon>
        <taxon>Arachnida</taxon>
        <taxon>Araneae</taxon>
        <taxon>Araneomorphae</taxon>
        <taxon>Entelegynae</taxon>
        <taxon>Araneoidea</taxon>
        <taxon>Araneidae</taxon>
        <taxon>Caerostris</taxon>
    </lineage>
</organism>
<keyword evidence="3" id="KW-1185">Reference proteome</keyword>
<feature type="region of interest" description="Disordered" evidence="1">
    <location>
        <begin position="67"/>
        <end position="87"/>
    </location>
</feature>
<protein>
    <submittedName>
        <fullName evidence="2">Uncharacterized protein</fullName>
    </submittedName>
</protein>
<reference evidence="2 3" key="1">
    <citation type="submission" date="2021-06" db="EMBL/GenBank/DDBJ databases">
        <title>Caerostris extrusa draft genome.</title>
        <authorList>
            <person name="Kono N."/>
            <person name="Arakawa K."/>
        </authorList>
    </citation>
    <scope>NUCLEOTIDE SEQUENCE [LARGE SCALE GENOMIC DNA]</scope>
</reference>
<dbReference type="AlphaFoldDB" id="A0AAV4RZC0"/>
<dbReference type="Proteomes" id="UP001054945">
    <property type="component" value="Unassembled WGS sequence"/>
</dbReference>
<dbReference type="EMBL" id="BPLR01008640">
    <property type="protein sequence ID" value="GIY26181.1"/>
    <property type="molecule type" value="Genomic_DNA"/>
</dbReference>